<evidence type="ECO:0000256" key="2">
    <source>
        <dbReference type="ARBA" id="ARBA00008163"/>
    </source>
</evidence>
<evidence type="ECO:0000256" key="1">
    <source>
        <dbReference type="ARBA" id="ARBA00004571"/>
    </source>
</evidence>
<keyword evidence="4" id="KW-0812">Transmembrane</keyword>
<protein>
    <submittedName>
        <fullName evidence="9">Long-chain fatty acid transporter</fullName>
    </submittedName>
</protein>
<comment type="caution">
    <text evidence="9">The sequence shown here is derived from an EMBL/GenBank/DDBJ whole genome shotgun (WGS) entry which is preliminary data.</text>
</comment>
<dbReference type="SUPFAM" id="SSF56935">
    <property type="entry name" value="Porins"/>
    <property type="match status" value="1"/>
</dbReference>
<organism evidence="9 10">
    <name type="scientific">Psychromonas marina</name>
    <dbReference type="NCBI Taxonomy" id="88364"/>
    <lineage>
        <taxon>Bacteria</taxon>
        <taxon>Pseudomonadati</taxon>
        <taxon>Pseudomonadota</taxon>
        <taxon>Gammaproteobacteria</taxon>
        <taxon>Alteromonadales</taxon>
        <taxon>Psychromonadaceae</taxon>
        <taxon>Psychromonas</taxon>
    </lineage>
</organism>
<dbReference type="Pfam" id="PF03349">
    <property type="entry name" value="Toluene_X"/>
    <property type="match status" value="1"/>
</dbReference>
<dbReference type="Gene3D" id="2.40.160.60">
    <property type="entry name" value="Outer membrane protein transport protein (OMPP1/FadL/TodX)"/>
    <property type="match status" value="1"/>
</dbReference>
<keyword evidence="3" id="KW-1134">Transmembrane beta strand</keyword>
<evidence type="ECO:0000313" key="10">
    <source>
        <dbReference type="Proteomes" id="UP001157353"/>
    </source>
</evidence>
<evidence type="ECO:0000256" key="6">
    <source>
        <dbReference type="ARBA" id="ARBA00023136"/>
    </source>
</evidence>
<evidence type="ECO:0000256" key="4">
    <source>
        <dbReference type="ARBA" id="ARBA00022692"/>
    </source>
</evidence>
<evidence type="ECO:0000313" key="9">
    <source>
        <dbReference type="EMBL" id="GLS91171.1"/>
    </source>
</evidence>
<dbReference type="RefSeq" id="WP_284204296.1">
    <property type="nucleotide sequence ID" value="NZ_BSPQ01000010.1"/>
</dbReference>
<comment type="similarity">
    <text evidence="2">Belongs to the OmpP1/FadL family.</text>
</comment>
<keyword evidence="7" id="KW-0998">Cell outer membrane</keyword>
<accession>A0ABQ6E2G3</accession>
<evidence type="ECO:0000256" key="8">
    <source>
        <dbReference type="SAM" id="SignalP"/>
    </source>
</evidence>
<dbReference type="InterPro" id="IPR005017">
    <property type="entry name" value="OMPP1/FadL/TodX"/>
</dbReference>
<proteinExistence type="inferred from homology"/>
<feature type="signal peptide" evidence="8">
    <location>
        <begin position="1"/>
        <end position="22"/>
    </location>
</feature>
<keyword evidence="5 8" id="KW-0732">Signal</keyword>
<comment type="subcellular location">
    <subcellularLocation>
        <location evidence="1">Cell outer membrane</location>
        <topology evidence="1">Multi-pass membrane protein</topology>
    </subcellularLocation>
</comment>
<evidence type="ECO:0000256" key="3">
    <source>
        <dbReference type="ARBA" id="ARBA00022452"/>
    </source>
</evidence>
<keyword evidence="6" id="KW-0472">Membrane</keyword>
<dbReference type="Proteomes" id="UP001157353">
    <property type="component" value="Unassembled WGS sequence"/>
</dbReference>
<evidence type="ECO:0000256" key="5">
    <source>
        <dbReference type="ARBA" id="ARBA00022729"/>
    </source>
</evidence>
<sequence>MFNKITTPVSVSLLILTSASYAGGLSLSQIGTTQSTATAGVSNVTNNRDASAVVANAAGLSGIEDSSFMFGLQYLDINSDFEGDNRGATNSSEGLVIPHISYAKRFNEQWVGGVALHSPGGLGLEYDNGIAGLGRIESSTITTLNISASASYQVNDRFALGGSVIAQYGGLQTQLARGQEVDIDDWSPSFSLSSLYQINESTHIGAVYNYGVQYDLDTSVGNKELSREINWPQSVELGVQHQISNNLNVMVNANWQQWSQFAKGYDDTYGAGIAFSYQLNSWRLHSGFSADSSPLSAENRGHALPLDAQWRLGLGAEKKLENEMTLGLAYQYQSLGDGEITDMGLLNGKYNNNRIHFITASLSF</sequence>
<dbReference type="PANTHER" id="PTHR35093">
    <property type="entry name" value="OUTER MEMBRANE PROTEIN NMB0088-RELATED"/>
    <property type="match status" value="1"/>
</dbReference>
<evidence type="ECO:0000256" key="7">
    <source>
        <dbReference type="ARBA" id="ARBA00023237"/>
    </source>
</evidence>
<gene>
    <name evidence="9" type="ORF">GCM10007916_22400</name>
</gene>
<dbReference type="PANTHER" id="PTHR35093:SF8">
    <property type="entry name" value="OUTER MEMBRANE PROTEIN NMB0088-RELATED"/>
    <property type="match status" value="1"/>
</dbReference>
<reference evidence="10" key="1">
    <citation type="journal article" date="2019" name="Int. J. Syst. Evol. Microbiol.">
        <title>The Global Catalogue of Microorganisms (GCM) 10K type strain sequencing project: providing services to taxonomists for standard genome sequencing and annotation.</title>
        <authorList>
            <consortium name="The Broad Institute Genomics Platform"/>
            <consortium name="The Broad Institute Genome Sequencing Center for Infectious Disease"/>
            <person name="Wu L."/>
            <person name="Ma J."/>
        </authorList>
    </citation>
    <scope>NUCLEOTIDE SEQUENCE [LARGE SCALE GENOMIC DNA]</scope>
    <source>
        <strain evidence="10">NBRC 103166</strain>
    </source>
</reference>
<feature type="chain" id="PRO_5045160921" evidence="8">
    <location>
        <begin position="23"/>
        <end position="364"/>
    </location>
</feature>
<dbReference type="EMBL" id="BSPQ01000010">
    <property type="protein sequence ID" value="GLS91171.1"/>
    <property type="molecule type" value="Genomic_DNA"/>
</dbReference>
<keyword evidence="10" id="KW-1185">Reference proteome</keyword>
<name>A0ABQ6E2G3_9GAMM</name>